<feature type="compositionally biased region" description="Basic residues" evidence="1">
    <location>
        <begin position="1"/>
        <end position="11"/>
    </location>
</feature>
<evidence type="ECO:0000256" key="1">
    <source>
        <dbReference type="SAM" id="MobiDB-lite"/>
    </source>
</evidence>
<feature type="compositionally biased region" description="Basic and acidic residues" evidence="1">
    <location>
        <begin position="57"/>
        <end position="67"/>
    </location>
</feature>
<gene>
    <name evidence="2" type="ORF">CRG98_036630</name>
</gene>
<dbReference type="EMBL" id="PGOL01003125">
    <property type="protein sequence ID" value="PKI42832.1"/>
    <property type="molecule type" value="Genomic_DNA"/>
</dbReference>
<dbReference type="Proteomes" id="UP000233551">
    <property type="component" value="Unassembled WGS sequence"/>
</dbReference>
<sequence length="105" mass="11460">MGLKRAPKKPTTRLQSKPRCFDSGHEEPLFLASKEGEGKKMKDDRTEGACSGGGCGARREVSRRSGQEESLSGRRRPWFRLGVVEGEGRVGADLAKSKERVGSGR</sequence>
<comment type="caution">
    <text evidence="2">The sequence shown here is derived from an EMBL/GenBank/DDBJ whole genome shotgun (WGS) entry which is preliminary data.</text>
</comment>
<feature type="compositionally biased region" description="Basic and acidic residues" evidence="1">
    <location>
        <begin position="19"/>
        <end position="47"/>
    </location>
</feature>
<name>A0A2I0IFS5_PUNGR</name>
<evidence type="ECO:0000313" key="3">
    <source>
        <dbReference type="Proteomes" id="UP000233551"/>
    </source>
</evidence>
<evidence type="ECO:0000313" key="2">
    <source>
        <dbReference type="EMBL" id="PKI42832.1"/>
    </source>
</evidence>
<reference evidence="2 3" key="1">
    <citation type="submission" date="2017-11" db="EMBL/GenBank/DDBJ databases">
        <title>De-novo sequencing of pomegranate (Punica granatum L.) genome.</title>
        <authorList>
            <person name="Akparov Z."/>
            <person name="Amiraslanov A."/>
            <person name="Hajiyeva S."/>
            <person name="Abbasov M."/>
            <person name="Kaur K."/>
            <person name="Hamwieh A."/>
            <person name="Solovyev V."/>
            <person name="Salamov A."/>
            <person name="Braich B."/>
            <person name="Kosarev P."/>
            <person name="Mahmoud A."/>
            <person name="Hajiyev E."/>
            <person name="Babayeva S."/>
            <person name="Izzatullayeva V."/>
            <person name="Mammadov A."/>
            <person name="Mammadov A."/>
            <person name="Sharifova S."/>
            <person name="Ojaghi J."/>
            <person name="Eynullazada K."/>
            <person name="Bayramov B."/>
            <person name="Abdulazimova A."/>
            <person name="Shahmuradov I."/>
        </authorList>
    </citation>
    <scope>NUCLEOTIDE SEQUENCE [LARGE SCALE GENOMIC DNA]</scope>
    <source>
        <strain evidence="3">cv. AG2017</strain>
        <tissue evidence="2">Leaf</tissue>
    </source>
</reference>
<proteinExistence type="predicted"/>
<accession>A0A2I0IFS5</accession>
<keyword evidence="3" id="KW-1185">Reference proteome</keyword>
<feature type="region of interest" description="Disordered" evidence="1">
    <location>
        <begin position="1"/>
        <end position="73"/>
    </location>
</feature>
<dbReference type="AlphaFoldDB" id="A0A2I0IFS5"/>
<organism evidence="2 3">
    <name type="scientific">Punica granatum</name>
    <name type="common">Pomegranate</name>
    <dbReference type="NCBI Taxonomy" id="22663"/>
    <lineage>
        <taxon>Eukaryota</taxon>
        <taxon>Viridiplantae</taxon>
        <taxon>Streptophyta</taxon>
        <taxon>Embryophyta</taxon>
        <taxon>Tracheophyta</taxon>
        <taxon>Spermatophyta</taxon>
        <taxon>Magnoliopsida</taxon>
        <taxon>eudicotyledons</taxon>
        <taxon>Gunneridae</taxon>
        <taxon>Pentapetalae</taxon>
        <taxon>rosids</taxon>
        <taxon>malvids</taxon>
        <taxon>Myrtales</taxon>
        <taxon>Lythraceae</taxon>
        <taxon>Punica</taxon>
    </lineage>
</organism>
<protein>
    <submittedName>
        <fullName evidence="2">Uncharacterized protein</fullName>
    </submittedName>
</protein>